<gene>
    <name evidence="2" type="ORF">OY187_27805</name>
</gene>
<dbReference type="NCBIfam" id="NF041373">
    <property type="entry name" value="HGG_STG"/>
    <property type="match status" value="1"/>
</dbReference>
<accession>A0ABT4HQ13</accession>
<evidence type="ECO:0000256" key="1">
    <source>
        <dbReference type="SAM" id="MobiDB-lite"/>
    </source>
</evidence>
<sequence length="231" mass="24863">MTKAGPHVKKCKARSKRTGAPCNNPPLAGMTVCRMHGGATKASRNAARRRLEEAADRMARELLGMATDANVSESVRLAAIRDALSRAGISEKTAVEVTHELKPFEHVEQTMIQSGSRDDYRHSIGDSRAGEARTIEHTPALADDDARRPIPLPVGYVVDGEVIESEAVRDADGSNDAERPATPGNRSQPGSQTLRNDVLALPASPAYLPAEDALEAAANANRAHRAHLRRR</sequence>
<feature type="region of interest" description="Disordered" evidence="1">
    <location>
        <begin position="1"/>
        <end position="23"/>
    </location>
</feature>
<proteinExistence type="predicted"/>
<dbReference type="InterPro" id="IPR047675">
    <property type="entry name" value="Putative_zinc-bd"/>
</dbReference>
<reference evidence="2" key="1">
    <citation type="submission" date="2022-12" db="EMBL/GenBank/DDBJ databases">
        <title>Whole genome sequence of Mycolicibacterium iranicum strain SBH312.</title>
        <authorList>
            <person name="Jani J."/>
            <person name="Arifin Mustapha Z."/>
            <person name="Ahmed K."/>
            <person name="Kai Ling C."/>
        </authorList>
    </citation>
    <scope>NUCLEOTIDE SEQUENCE</scope>
    <source>
        <strain evidence="2">SBH312</strain>
    </source>
</reference>
<name>A0ABT4HQ13_MYCIR</name>
<feature type="compositionally biased region" description="Basic and acidic residues" evidence="1">
    <location>
        <begin position="167"/>
        <end position="179"/>
    </location>
</feature>
<comment type="caution">
    <text evidence="2">The sequence shown here is derived from an EMBL/GenBank/DDBJ whole genome shotgun (WGS) entry which is preliminary data.</text>
</comment>
<organism evidence="2 3">
    <name type="scientific">Mycolicibacterium iranicum</name>
    <name type="common">Mycobacterium iranicum</name>
    <dbReference type="NCBI Taxonomy" id="912594"/>
    <lineage>
        <taxon>Bacteria</taxon>
        <taxon>Bacillati</taxon>
        <taxon>Actinomycetota</taxon>
        <taxon>Actinomycetes</taxon>
        <taxon>Mycobacteriales</taxon>
        <taxon>Mycobacteriaceae</taxon>
        <taxon>Mycolicibacterium</taxon>
    </lineage>
</organism>
<feature type="compositionally biased region" description="Basic residues" evidence="1">
    <location>
        <begin position="1"/>
        <end position="17"/>
    </location>
</feature>
<dbReference type="Proteomes" id="UP001084650">
    <property type="component" value="Unassembled WGS sequence"/>
</dbReference>
<feature type="region of interest" description="Disordered" evidence="1">
    <location>
        <begin position="167"/>
        <end position="197"/>
    </location>
</feature>
<protein>
    <submittedName>
        <fullName evidence="2">Uncharacterized protein</fullName>
    </submittedName>
</protein>
<feature type="compositionally biased region" description="Polar residues" evidence="1">
    <location>
        <begin position="184"/>
        <end position="195"/>
    </location>
</feature>
<dbReference type="RefSeq" id="WP_268787771.1">
    <property type="nucleotide sequence ID" value="NZ_JAPQYE010000022.1"/>
</dbReference>
<feature type="region of interest" description="Disordered" evidence="1">
    <location>
        <begin position="112"/>
        <end position="137"/>
    </location>
</feature>
<evidence type="ECO:0000313" key="2">
    <source>
        <dbReference type="EMBL" id="MCZ0731864.1"/>
    </source>
</evidence>
<dbReference type="EMBL" id="JAPQYE010000022">
    <property type="protein sequence ID" value="MCZ0731864.1"/>
    <property type="molecule type" value="Genomic_DNA"/>
</dbReference>
<keyword evidence="3" id="KW-1185">Reference proteome</keyword>
<feature type="compositionally biased region" description="Basic and acidic residues" evidence="1">
    <location>
        <begin position="116"/>
        <end position="136"/>
    </location>
</feature>
<evidence type="ECO:0000313" key="3">
    <source>
        <dbReference type="Proteomes" id="UP001084650"/>
    </source>
</evidence>